<dbReference type="SUPFAM" id="SSF51735">
    <property type="entry name" value="NAD(P)-binding Rossmann-fold domains"/>
    <property type="match status" value="1"/>
</dbReference>
<dbReference type="PANTHER" id="PTHR30524">
    <property type="entry name" value="MANNITOL-1-PHOSPHATE 5-DEHYDROGENASE"/>
    <property type="match status" value="1"/>
</dbReference>
<gene>
    <name evidence="6" type="ORF">NE675_01905</name>
</gene>
<dbReference type="InterPro" id="IPR013328">
    <property type="entry name" value="6PGD_dom2"/>
</dbReference>
<keyword evidence="1" id="KW-0560">Oxidoreductase</keyword>
<feature type="domain" description="Mannitol dehydrogenase C-terminal" evidence="5">
    <location>
        <begin position="269"/>
        <end position="470"/>
    </location>
</feature>
<comment type="caution">
    <text evidence="6">The sequence shown here is derived from an EMBL/GenBank/DDBJ whole genome shotgun (WGS) entry which is preliminary data.</text>
</comment>
<dbReference type="EMBL" id="JANGEW010000002">
    <property type="protein sequence ID" value="MCQ5341792.1"/>
    <property type="molecule type" value="Genomic_DNA"/>
</dbReference>
<evidence type="ECO:0000259" key="5">
    <source>
        <dbReference type="Pfam" id="PF08125"/>
    </source>
</evidence>
<comment type="catalytic activity">
    <reaction evidence="3">
        <text>D-mannitol 1-phosphate + NAD(+) = beta-D-fructose 6-phosphate + NADH + H(+)</text>
        <dbReference type="Rhea" id="RHEA:19661"/>
        <dbReference type="ChEBI" id="CHEBI:15378"/>
        <dbReference type="ChEBI" id="CHEBI:57540"/>
        <dbReference type="ChEBI" id="CHEBI:57634"/>
        <dbReference type="ChEBI" id="CHEBI:57945"/>
        <dbReference type="ChEBI" id="CHEBI:61381"/>
        <dbReference type="EC" id="1.1.1.17"/>
    </reaction>
</comment>
<dbReference type="Gene3D" id="3.40.50.720">
    <property type="entry name" value="NAD(P)-binding Rossmann-like Domain"/>
    <property type="match status" value="1"/>
</dbReference>
<proteinExistence type="predicted"/>
<dbReference type="RefSeq" id="WP_062411760.1">
    <property type="nucleotide sequence ID" value="NZ_JAJCIO010000002.1"/>
</dbReference>
<keyword evidence="2" id="KW-0520">NAD</keyword>
<sequence>MKNVSEFHQKQQHPVRILQFGEGNFLRAFVDYAVDIANEENGFDGSVAVVMPRSGKTDRFSKQNDIFTVCLRGQQHGKVCKENRVITSVKTVVSARDEYDTFIALAHEDALEFVVSNTTEAGIVCDANDKFEDCPPTTFPAKLTKFLYERYTFYKGASDKGLVMLPTELNDNNGKLLQDCVTKYAENWGLEQGFLNWLNQSCKFVDTLVDRIVVGYPEDSIDKIQAELGYEDALLDQAEPFSQWVIGDSTLADRLPLNSSKFHVEFTDHIQAFKEQKVRILNGAHTSMVLGAYLAGLDYVGQCMEDPIIRKALDQTVFGEIVPTVDLPEEKAVAFAQAVYERFENPFVKHALLAIALNSISKWRARVLPTFKDSLAATGKLPKLLTYSLAALLAFYRTSEQGDQCLIGSRTGNTYEIHDDEDKLAFIKDHAALATADYVKAVLGQTDWWGEDLNAVDGLADAVTAHMDRMAEVGVKAHLTELTA</sequence>
<protein>
    <submittedName>
        <fullName evidence="6">Tagaturonate reductase</fullName>
    </submittedName>
</protein>
<dbReference type="Proteomes" id="UP001206692">
    <property type="component" value="Unassembled WGS sequence"/>
</dbReference>
<keyword evidence="7" id="KW-1185">Reference proteome</keyword>
<dbReference type="InterPro" id="IPR013131">
    <property type="entry name" value="Mannitol_DH_N"/>
</dbReference>
<dbReference type="SUPFAM" id="SSF48179">
    <property type="entry name" value="6-phosphogluconate dehydrogenase C-terminal domain-like"/>
    <property type="match status" value="1"/>
</dbReference>
<evidence type="ECO:0000256" key="2">
    <source>
        <dbReference type="ARBA" id="ARBA00023027"/>
    </source>
</evidence>
<evidence type="ECO:0000256" key="3">
    <source>
        <dbReference type="ARBA" id="ARBA00048615"/>
    </source>
</evidence>
<feature type="domain" description="Mannitol dehydrogenase N-terminal" evidence="4">
    <location>
        <begin position="16"/>
        <end position="257"/>
    </location>
</feature>
<dbReference type="NCBIfam" id="NF002969">
    <property type="entry name" value="PRK03643.1"/>
    <property type="match status" value="1"/>
</dbReference>
<evidence type="ECO:0000313" key="7">
    <source>
        <dbReference type="Proteomes" id="UP001206692"/>
    </source>
</evidence>
<dbReference type="Gene3D" id="1.10.1040.10">
    <property type="entry name" value="N-(1-d-carboxylethyl)-l-norvaline Dehydrogenase, domain 2"/>
    <property type="match status" value="1"/>
</dbReference>
<dbReference type="Pfam" id="PF01232">
    <property type="entry name" value="Mannitol_dh"/>
    <property type="match status" value="1"/>
</dbReference>
<organism evidence="6 7">
    <name type="scientific">Megasphaera massiliensis</name>
    <dbReference type="NCBI Taxonomy" id="1232428"/>
    <lineage>
        <taxon>Bacteria</taxon>
        <taxon>Bacillati</taxon>
        <taxon>Bacillota</taxon>
        <taxon>Negativicutes</taxon>
        <taxon>Veillonellales</taxon>
        <taxon>Veillonellaceae</taxon>
        <taxon>Megasphaera</taxon>
    </lineage>
</organism>
<evidence type="ECO:0000256" key="1">
    <source>
        <dbReference type="ARBA" id="ARBA00023002"/>
    </source>
</evidence>
<dbReference type="InterPro" id="IPR013118">
    <property type="entry name" value="Mannitol_DH_C"/>
</dbReference>
<evidence type="ECO:0000313" key="6">
    <source>
        <dbReference type="EMBL" id="MCQ5341792.1"/>
    </source>
</evidence>
<dbReference type="PANTHER" id="PTHR30524:SF0">
    <property type="entry name" value="ALTRONATE OXIDOREDUCTASE-RELATED"/>
    <property type="match status" value="1"/>
</dbReference>
<dbReference type="InterPro" id="IPR036291">
    <property type="entry name" value="NAD(P)-bd_dom_sf"/>
</dbReference>
<reference evidence="6 7" key="1">
    <citation type="submission" date="2022-06" db="EMBL/GenBank/DDBJ databases">
        <title>Isolation of gut microbiota from human fecal samples.</title>
        <authorList>
            <person name="Pamer E.G."/>
            <person name="Barat B."/>
            <person name="Waligurski E."/>
            <person name="Medina S."/>
            <person name="Paddock L."/>
            <person name="Mostad J."/>
        </authorList>
    </citation>
    <scope>NUCLEOTIDE SEQUENCE [LARGE SCALE GENOMIC DNA]</scope>
    <source>
        <strain evidence="6 7">DFI.1.1</strain>
    </source>
</reference>
<evidence type="ECO:0000259" key="4">
    <source>
        <dbReference type="Pfam" id="PF01232"/>
    </source>
</evidence>
<accession>A0ABT1SPV3</accession>
<name>A0ABT1SPV3_9FIRM</name>
<dbReference type="Pfam" id="PF08125">
    <property type="entry name" value="Mannitol_dh_C"/>
    <property type="match status" value="1"/>
</dbReference>
<dbReference type="InterPro" id="IPR008927">
    <property type="entry name" value="6-PGluconate_DH-like_C_sf"/>
</dbReference>